<dbReference type="Proteomes" id="UP001528850">
    <property type="component" value="Unassembled WGS sequence"/>
</dbReference>
<accession>A0ABT6B7R0</accession>
<dbReference type="Gene3D" id="1.10.3230.30">
    <property type="entry name" value="Phage gp6-like head-tail connector protein"/>
    <property type="match status" value="1"/>
</dbReference>
<comment type="caution">
    <text evidence="1">The sequence shown here is derived from an EMBL/GenBank/DDBJ whole genome shotgun (WGS) entry which is preliminary data.</text>
</comment>
<protein>
    <submittedName>
        <fullName evidence="1">Head-tail connector protein</fullName>
    </submittedName>
</protein>
<dbReference type="NCBIfam" id="TIGR01560">
    <property type="entry name" value="put_DNA_pack"/>
    <property type="match status" value="1"/>
</dbReference>
<sequence>MLLTDDQARAHVRASSDEDVAVYLGAAEQAAVDFLGRQVYASPEAMAAAVLAGTSGDDPMVVNDAIKAAVLLIFGHLYRNREDVITGASAAAVVIPMGSRTLLWPHRVGLGV</sequence>
<dbReference type="CDD" id="cd08054">
    <property type="entry name" value="gp6"/>
    <property type="match status" value="1"/>
</dbReference>
<dbReference type="EMBL" id="JARJJS010000001">
    <property type="protein sequence ID" value="MDF4024129.1"/>
    <property type="molecule type" value="Genomic_DNA"/>
</dbReference>
<gene>
    <name evidence="1" type="ORF">P3W24_03980</name>
</gene>
<keyword evidence="2" id="KW-1185">Reference proteome</keyword>
<evidence type="ECO:0000313" key="2">
    <source>
        <dbReference type="Proteomes" id="UP001528850"/>
    </source>
</evidence>
<proteinExistence type="predicted"/>
<dbReference type="InterPro" id="IPR006450">
    <property type="entry name" value="Phage_HK97_gp6-like"/>
</dbReference>
<reference evidence="1 2" key="1">
    <citation type="journal article" date="2024" name="Curr. Microbiol.">
        <title>Luteibacter sahnii sp. nov., A Novel Yellow-Colored Xanthomonadin Pigment Producing Probiotic Bacterium from Healthy Rice Seed Microbiome.</title>
        <authorList>
            <person name="Jaiswal G."/>
            <person name="Rana R."/>
            <person name="Nayak P.K."/>
            <person name="Chouhan R."/>
            <person name="Gandhi S.G."/>
            <person name="Patel H.K."/>
            <person name="Patil P.B."/>
        </authorList>
    </citation>
    <scope>NUCLEOTIDE SEQUENCE [LARGE SCALE GENOMIC DNA]</scope>
    <source>
        <strain evidence="1 2">PPL201</strain>
    </source>
</reference>
<organism evidence="1 2">
    <name type="scientific">Luteibacter sahnii</name>
    <dbReference type="NCBI Taxonomy" id="3021977"/>
    <lineage>
        <taxon>Bacteria</taxon>
        <taxon>Pseudomonadati</taxon>
        <taxon>Pseudomonadota</taxon>
        <taxon>Gammaproteobacteria</taxon>
        <taxon>Lysobacterales</taxon>
        <taxon>Rhodanobacteraceae</taxon>
        <taxon>Luteibacter</taxon>
    </lineage>
</organism>
<name>A0ABT6B7R0_9GAMM</name>
<evidence type="ECO:0000313" key="1">
    <source>
        <dbReference type="EMBL" id="MDF4024129.1"/>
    </source>
</evidence>